<evidence type="ECO:0000313" key="3">
    <source>
        <dbReference type="Proteomes" id="UP000651050"/>
    </source>
</evidence>
<dbReference type="Gene3D" id="3.10.450.50">
    <property type="match status" value="1"/>
</dbReference>
<protein>
    <submittedName>
        <fullName evidence="2">Nuclear transport factor 2 family protein</fullName>
    </submittedName>
</protein>
<dbReference type="AlphaFoldDB" id="A0A931H4Z7"/>
<name>A0A931H4Z7_9BURK</name>
<evidence type="ECO:0000313" key="2">
    <source>
        <dbReference type="EMBL" id="MBG9388648.1"/>
    </source>
</evidence>
<feature type="domain" description="SnoaL-like" evidence="1">
    <location>
        <begin position="12"/>
        <end position="122"/>
    </location>
</feature>
<dbReference type="Proteomes" id="UP000651050">
    <property type="component" value="Unassembled WGS sequence"/>
</dbReference>
<dbReference type="Pfam" id="PF12680">
    <property type="entry name" value="SnoaL_2"/>
    <property type="match status" value="1"/>
</dbReference>
<accession>A0A931H4Z7</accession>
<dbReference type="EMBL" id="JADWYS010000001">
    <property type="protein sequence ID" value="MBG9388648.1"/>
    <property type="molecule type" value="Genomic_DNA"/>
</dbReference>
<sequence>MDSQATKEIVKNAWAAFATRDAARIEAVFTPDAIWHAPPGNATGVALGYTQFDLTRDVIVRFLSREFATLFVADVQSTPRSLTAEGSRAVLETTFRARLSSGRHYENDYCFVIDVMDGRIHRMREYMDTQRGFRCIFGDAGSLATSG</sequence>
<dbReference type="InterPro" id="IPR037401">
    <property type="entry name" value="SnoaL-like"/>
</dbReference>
<dbReference type="InterPro" id="IPR032710">
    <property type="entry name" value="NTF2-like_dom_sf"/>
</dbReference>
<dbReference type="SUPFAM" id="SSF54427">
    <property type="entry name" value="NTF2-like"/>
    <property type="match status" value="1"/>
</dbReference>
<evidence type="ECO:0000259" key="1">
    <source>
        <dbReference type="Pfam" id="PF12680"/>
    </source>
</evidence>
<dbReference type="PANTHER" id="PTHR41252:SF1">
    <property type="entry name" value="BLR2505 PROTEIN"/>
    <property type="match status" value="1"/>
</dbReference>
<gene>
    <name evidence="2" type="ORF">I5803_11505</name>
</gene>
<reference evidence="2" key="1">
    <citation type="submission" date="2020-11" db="EMBL/GenBank/DDBJ databases">
        <title>Bacterial whole genome sequence for Caenimonas sp. DR4.4.</title>
        <authorList>
            <person name="Le V."/>
            <person name="Ko S.-R."/>
            <person name="Ahn C.-Y."/>
            <person name="Oh H.-M."/>
        </authorList>
    </citation>
    <scope>NUCLEOTIDE SEQUENCE</scope>
    <source>
        <strain evidence="2">DR4.4</strain>
    </source>
</reference>
<proteinExistence type="predicted"/>
<keyword evidence="3" id="KW-1185">Reference proteome</keyword>
<comment type="caution">
    <text evidence="2">The sequence shown here is derived from an EMBL/GenBank/DDBJ whole genome shotgun (WGS) entry which is preliminary data.</text>
</comment>
<dbReference type="PANTHER" id="PTHR41252">
    <property type="entry name" value="BLR2505 PROTEIN"/>
    <property type="match status" value="1"/>
</dbReference>
<organism evidence="2 3">
    <name type="scientific">Caenimonas aquaedulcis</name>
    <dbReference type="NCBI Taxonomy" id="2793270"/>
    <lineage>
        <taxon>Bacteria</taxon>
        <taxon>Pseudomonadati</taxon>
        <taxon>Pseudomonadota</taxon>
        <taxon>Betaproteobacteria</taxon>
        <taxon>Burkholderiales</taxon>
        <taxon>Comamonadaceae</taxon>
        <taxon>Caenimonas</taxon>
    </lineage>
</organism>
<dbReference type="RefSeq" id="WP_196986498.1">
    <property type="nucleotide sequence ID" value="NZ_JADWYS010000001.1"/>
</dbReference>